<proteinExistence type="predicted"/>
<dbReference type="EMBL" id="CP000100">
    <property type="protein sequence ID" value="ABB58443.1"/>
    <property type="molecule type" value="Genomic_DNA"/>
</dbReference>
<dbReference type="KEGG" id="syf:Synpcc7942_2413"/>
<gene>
    <name evidence="1" type="ordered locus">Synpcc7942_2413</name>
</gene>
<protein>
    <submittedName>
        <fullName evidence="1">Uncharacterized protein</fullName>
    </submittedName>
</protein>
<keyword evidence="2" id="KW-1185">Reference proteome</keyword>
<evidence type="ECO:0000313" key="1">
    <source>
        <dbReference type="EMBL" id="ABB58443.1"/>
    </source>
</evidence>
<dbReference type="HOGENOM" id="CLU_2557051_0_0_3"/>
<dbReference type="STRING" id="1140.Synpcc7942_2413"/>
<evidence type="ECO:0000313" key="2">
    <source>
        <dbReference type="Proteomes" id="UP000889800"/>
    </source>
</evidence>
<organism evidence="1 2">
    <name type="scientific">Synechococcus elongatus (strain ATCC 33912 / PCC 7942 / FACHB-805)</name>
    <name type="common">Anacystis nidulans R2</name>
    <dbReference type="NCBI Taxonomy" id="1140"/>
    <lineage>
        <taxon>Bacteria</taxon>
        <taxon>Bacillati</taxon>
        <taxon>Cyanobacteriota</taxon>
        <taxon>Cyanophyceae</taxon>
        <taxon>Synechococcales</taxon>
        <taxon>Synechococcaceae</taxon>
        <taxon>Synechococcus</taxon>
    </lineage>
</organism>
<accession>Q31KH6</accession>
<name>Q31KH6_SYNE7</name>
<sequence length="82" mass="8915">MLFSDNQTKSLPKFKVGSDGIAVSNLVRTLNLADNRPRPGARASGSPILRLSQLKQGLSQPILVNLCDAKLRKTDQETQEPA</sequence>
<reference evidence="2" key="1">
    <citation type="submission" date="2005-08" db="EMBL/GenBank/DDBJ databases">
        <title>Complete sequence of chromosome 1 of Synechococcus elongatus PCC 7942.</title>
        <authorList>
            <consortium name="US DOE Joint Genome Institute"/>
            <person name="Copeland A."/>
            <person name="Lucas S."/>
            <person name="Lapidus A."/>
            <person name="Barry K."/>
            <person name="Detter J.C."/>
            <person name="Glavina T."/>
            <person name="Hammon N."/>
            <person name="Israni S."/>
            <person name="Pitluck S."/>
            <person name="Schmutz J."/>
            <person name="Larimer F."/>
            <person name="Land M."/>
            <person name="Kyrpides N."/>
            <person name="Lykidis A."/>
            <person name="Richardson P."/>
        </authorList>
    </citation>
    <scope>NUCLEOTIDE SEQUENCE [LARGE SCALE GENOMIC DNA]</scope>
    <source>
        <strain evidence="2">ATCC 33912 / PCC 7942 / FACHB-805</strain>
    </source>
</reference>
<dbReference type="Proteomes" id="UP000889800">
    <property type="component" value="Chromosome"/>
</dbReference>
<dbReference type="AlphaFoldDB" id="Q31KH6"/>
<dbReference type="PaxDb" id="1140-Synpcc7942_2413"/>
<dbReference type="BioCyc" id="SYNEL:SYNPCC7942_2413-MONOMER"/>